<name>A0A5J4TN35_9EUKA</name>
<sequence length="238" mass="25948">ITGAKTFTISVTAPAFVKYSGTNQQVLQADGTTKPISEFTTTIDDSNYVKKDGDDDSSVLLADGGDRLLSDFSSGGASIEDLTSQVAINMQVTLKQEDFAPSMNIKIGTFPTQYASTVSELYVLVSGTYGALKPHITNTGEIRCYTVNVSWIQQISFFVYIDEALLDAAGLMDFPELYAYIRERDPKPSVETAPPVSVGEQTLQEQVKINADILENSNEAFVPPEPNMPVKQIIDNKL</sequence>
<comment type="caution">
    <text evidence="1">The sequence shown here is derived from an EMBL/GenBank/DDBJ whole genome shotgun (WGS) entry which is preliminary data.</text>
</comment>
<dbReference type="AlphaFoldDB" id="A0A5J4TN35"/>
<gene>
    <name evidence="1" type="ORF">EZS28_044527</name>
</gene>
<feature type="non-terminal residue" evidence="1">
    <location>
        <position position="1"/>
    </location>
</feature>
<protein>
    <submittedName>
        <fullName evidence="1">Uncharacterized protein</fullName>
    </submittedName>
</protein>
<evidence type="ECO:0000313" key="2">
    <source>
        <dbReference type="Proteomes" id="UP000324800"/>
    </source>
</evidence>
<dbReference type="EMBL" id="SNRW01027656">
    <property type="protein sequence ID" value="KAA6359946.1"/>
    <property type="molecule type" value="Genomic_DNA"/>
</dbReference>
<dbReference type="Proteomes" id="UP000324800">
    <property type="component" value="Unassembled WGS sequence"/>
</dbReference>
<proteinExistence type="predicted"/>
<evidence type="ECO:0000313" key="1">
    <source>
        <dbReference type="EMBL" id="KAA6359946.1"/>
    </source>
</evidence>
<reference evidence="1 2" key="1">
    <citation type="submission" date="2019-03" db="EMBL/GenBank/DDBJ databases">
        <title>Single cell metagenomics reveals metabolic interactions within the superorganism composed of flagellate Streblomastix strix and complex community of Bacteroidetes bacteria on its surface.</title>
        <authorList>
            <person name="Treitli S.C."/>
            <person name="Kolisko M."/>
            <person name="Husnik F."/>
            <person name="Keeling P."/>
            <person name="Hampl V."/>
        </authorList>
    </citation>
    <scope>NUCLEOTIDE SEQUENCE [LARGE SCALE GENOMIC DNA]</scope>
    <source>
        <strain evidence="1">ST1C</strain>
    </source>
</reference>
<organism evidence="1 2">
    <name type="scientific">Streblomastix strix</name>
    <dbReference type="NCBI Taxonomy" id="222440"/>
    <lineage>
        <taxon>Eukaryota</taxon>
        <taxon>Metamonada</taxon>
        <taxon>Preaxostyla</taxon>
        <taxon>Oxymonadida</taxon>
        <taxon>Streblomastigidae</taxon>
        <taxon>Streblomastix</taxon>
    </lineage>
</organism>
<accession>A0A5J4TN35</accession>